<name>A0ABD3KPW0_EUCGL</name>
<evidence type="ECO:0000256" key="1">
    <source>
        <dbReference type="ARBA" id="ARBA00004123"/>
    </source>
</evidence>
<keyword evidence="5" id="KW-0805">Transcription regulation</keyword>
<comment type="subcellular location">
    <subcellularLocation>
        <location evidence="1 5">Nucleus</location>
    </subcellularLocation>
</comment>
<keyword evidence="4 5" id="KW-0539">Nucleus</keyword>
<protein>
    <recommendedName>
        <fullName evidence="5">Transcription elongation factor 1 homolog</fullName>
    </recommendedName>
</protein>
<comment type="caution">
    <text evidence="6">The sequence shown here is derived from an EMBL/GenBank/DDBJ whole genome shotgun (WGS) entry which is preliminary data.</text>
</comment>
<dbReference type="GO" id="GO:0005634">
    <property type="term" value="C:nucleus"/>
    <property type="evidence" value="ECO:0007669"/>
    <property type="project" value="UniProtKB-SubCell"/>
</dbReference>
<keyword evidence="5" id="KW-0479">Metal-binding</keyword>
<comment type="function">
    <text evidence="5">Transcription elongation factor implicated in the maintenance of proper chromatin structure in actively transcribed regions.</text>
</comment>
<dbReference type="Pfam" id="PF05129">
    <property type="entry name" value="Zn_ribbon_Elf1"/>
    <property type="match status" value="1"/>
</dbReference>
<evidence type="ECO:0000313" key="7">
    <source>
        <dbReference type="Proteomes" id="UP001634007"/>
    </source>
</evidence>
<dbReference type="Proteomes" id="UP001634007">
    <property type="component" value="Unassembled WGS sequence"/>
</dbReference>
<evidence type="ECO:0000256" key="5">
    <source>
        <dbReference type="RuleBase" id="RU364033"/>
    </source>
</evidence>
<dbReference type="PANTHER" id="PTHR20934:SF0">
    <property type="entry name" value="TRANSCRIPTION ELONGATION FACTOR 1 HOMOLOG"/>
    <property type="match status" value="1"/>
</dbReference>
<sequence>MAQVLNVECNDMKNLIGEAICGICQESFSTSITGILPPILSADCNLYSEWIDECERVNTLEEEAA</sequence>
<dbReference type="InterPro" id="IPR007808">
    <property type="entry name" value="Elf1"/>
</dbReference>
<dbReference type="InterPro" id="IPR038567">
    <property type="entry name" value="T_Elf1_sf"/>
</dbReference>
<organism evidence="6 7">
    <name type="scientific">Eucalyptus globulus</name>
    <name type="common">Tasmanian blue gum</name>
    <dbReference type="NCBI Taxonomy" id="34317"/>
    <lineage>
        <taxon>Eukaryota</taxon>
        <taxon>Viridiplantae</taxon>
        <taxon>Streptophyta</taxon>
        <taxon>Embryophyta</taxon>
        <taxon>Tracheophyta</taxon>
        <taxon>Spermatophyta</taxon>
        <taxon>Magnoliopsida</taxon>
        <taxon>eudicotyledons</taxon>
        <taxon>Gunneridae</taxon>
        <taxon>Pentapetalae</taxon>
        <taxon>rosids</taxon>
        <taxon>malvids</taxon>
        <taxon>Myrtales</taxon>
        <taxon>Myrtaceae</taxon>
        <taxon>Myrtoideae</taxon>
        <taxon>Eucalypteae</taxon>
        <taxon>Eucalyptus</taxon>
    </lineage>
</organism>
<evidence type="ECO:0000256" key="2">
    <source>
        <dbReference type="ARBA" id="ARBA00009730"/>
    </source>
</evidence>
<proteinExistence type="inferred from homology"/>
<dbReference type="EMBL" id="JBJKBG010000004">
    <property type="protein sequence ID" value="KAL3741775.1"/>
    <property type="molecule type" value="Genomic_DNA"/>
</dbReference>
<keyword evidence="3 5" id="KW-0862">Zinc</keyword>
<dbReference type="Gene3D" id="2.20.25.190">
    <property type="match status" value="1"/>
</dbReference>
<gene>
    <name evidence="6" type="ORF">ACJRO7_017274</name>
</gene>
<comment type="similarity">
    <text evidence="2 5">Belongs to the ELOF1 family.</text>
</comment>
<dbReference type="GO" id="GO:0008270">
    <property type="term" value="F:zinc ion binding"/>
    <property type="evidence" value="ECO:0007669"/>
    <property type="project" value="UniProtKB-KW"/>
</dbReference>
<accession>A0ABD3KPW0</accession>
<keyword evidence="5" id="KW-0863">Zinc-finger</keyword>
<evidence type="ECO:0000313" key="6">
    <source>
        <dbReference type="EMBL" id="KAL3741775.1"/>
    </source>
</evidence>
<dbReference type="PANTHER" id="PTHR20934">
    <property type="entry name" value="TRANSCRIPTION ELONGATION FACTOR 1 HOMOLOG"/>
    <property type="match status" value="1"/>
</dbReference>
<keyword evidence="7" id="KW-1185">Reference proteome</keyword>
<reference evidence="6 7" key="1">
    <citation type="submission" date="2024-11" db="EMBL/GenBank/DDBJ databases">
        <title>Chromosome-level genome assembly of Eucalyptus globulus Labill. provides insights into its genome evolution.</title>
        <authorList>
            <person name="Li X."/>
        </authorList>
    </citation>
    <scope>NUCLEOTIDE SEQUENCE [LARGE SCALE GENOMIC DNA]</scope>
    <source>
        <strain evidence="6">CL2024</strain>
        <tissue evidence="6">Fresh tender leaves</tissue>
    </source>
</reference>
<dbReference type="AlphaFoldDB" id="A0ABD3KPW0"/>
<dbReference type="SUPFAM" id="SSF57783">
    <property type="entry name" value="Zinc beta-ribbon"/>
    <property type="match status" value="1"/>
</dbReference>
<evidence type="ECO:0000256" key="3">
    <source>
        <dbReference type="ARBA" id="ARBA00022833"/>
    </source>
</evidence>
<evidence type="ECO:0000256" key="4">
    <source>
        <dbReference type="ARBA" id="ARBA00023242"/>
    </source>
</evidence>
<keyword evidence="5" id="KW-0804">Transcription</keyword>